<feature type="transmembrane region" description="Helical" evidence="13">
    <location>
        <begin position="87"/>
        <end position="105"/>
    </location>
</feature>
<proteinExistence type="inferred from homology"/>
<keyword evidence="4" id="KW-0813">Transport</keyword>
<feature type="transmembrane region" description="Helical" evidence="13">
    <location>
        <begin position="189"/>
        <end position="213"/>
    </location>
</feature>
<evidence type="ECO:0000256" key="7">
    <source>
        <dbReference type="ARBA" id="ARBA00022989"/>
    </source>
</evidence>
<dbReference type="GO" id="GO:0005886">
    <property type="term" value="C:plasma membrane"/>
    <property type="evidence" value="ECO:0007669"/>
    <property type="project" value="UniProtKB-SubCell"/>
</dbReference>
<keyword evidence="8" id="KW-0408">Iron</keyword>
<feature type="transmembrane region" description="Helical" evidence="13">
    <location>
        <begin position="111"/>
        <end position="130"/>
    </location>
</feature>
<feature type="transmembrane region" description="Helical" evidence="13">
    <location>
        <begin position="142"/>
        <end position="169"/>
    </location>
</feature>
<dbReference type="KEGG" id="bko:CKF48_02510"/>
<dbReference type="Pfam" id="PF01032">
    <property type="entry name" value="FecCD"/>
    <property type="match status" value="1"/>
</dbReference>
<feature type="transmembrane region" description="Helical" evidence="13">
    <location>
        <begin position="298"/>
        <end position="318"/>
    </location>
</feature>
<evidence type="ECO:0000313" key="15">
    <source>
        <dbReference type="Proteomes" id="UP000215137"/>
    </source>
</evidence>
<dbReference type="EMBL" id="CP022983">
    <property type="protein sequence ID" value="ASV66308.1"/>
    <property type="molecule type" value="Genomic_DNA"/>
</dbReference>
<keyword evidence="7 13" id="KW-1133">Transmembrane helix</keyword>
<dbReference type="PANTHER" id="PTHR30472">
    <property type="entry name" value="FERRIC ENTEROBACTIN TRANSPORT SYSTEM PERMEASE PROTEIN"/>
    <property type="match status" value="1"/>
</dbReference>
<evidence type="ECO:0000256" key="13">
    <source>
        <dbReference type="SAM" id="Phobius"/>
    </source>
</evidence>
<dbReference type="Proteomes" id="UP000215137">
    <property type="component" value="Chromosome"/>
</dbReference>
<keyword evidence="5" id="KW-1003">Cell membrane</keyword>
<dbReference type="SUPFAM" id="SSF81345">
    <property type="entry name" value="ABC transporter involved in vitamin B12 uptake, BtuC"/>
    <property type="match status" value="1"/>
</dbReference>
<dbReference type="GeneID" id="97215424"/>
<reference evidence="14 15" key="1">
    <citation type="submission" date="2017-08" db="EMBL/GenBank/DDBJ databases">
        <title>Complete Genome Sequence of Bacillus kochii Oregon-R-modENCODE STRAIN BDGP4, isolated from Drosophila melanogaster gut.</title>
        <authorList>
            <person name="Wan K.H."/>
            <person name="Yu C."/>
            <person name="Park S."/>
            <person name="Hammonds A.S."/>
            <person name="Booth B.W."/>
            <person name="Celniker S.E."/>
        </authorList>
    </citation>
    <scope>NUCLEOTIDE SEQUENCE [LARGE SCALE GENOMIC DNA]</scope>
    <source>
        <strain evidence="14 15">BDGP4</strain>
    </source>
</reference>
<evidence type="ECO:0000256" key="9">
    <source>
        <dbReference type="ARBA" id="ARBA00023136"/>
    </source>
</evidence>
<organism evidence="14 15">
    <name type="scientific">Cytobacillus kochii</name>
    <dbReference type="NCBI Taxonomy" id="859143"/>
    <lineage>
        <taxon>Bacteria</taxon>
        <taxon>Bacillati</taxon>
        <taxon>Bacillota</taxon>
        <taxon>Bacilli</taxon>
        <taxon>Bacillales</taxon>
        <taxon>Bacillaceae</taxon>
        <taxon>Cytobacillus</taxon>
    </lineage>
</organism>
<dbReference type="FunFam" id="1.10.3470.10:FF:000001">
    <property type="entry name" value="Vitamin B12 ABC transporter permease BtuC"/>
    <property type="match status" value="1"/>
</dbReference>
<feature type="transmembrane region" description="Helical" evidence="13">
    <location>
        <begin position="234"/>
        <end position="260"/>
    </location>
</feature>
<dbReference type="AlphaFoldDB" id="A0A248TDL2"/>
<dbReference type="RefSeq" id="WP_095369883.1">
    <property type="nucleotide sequence ID" value="NZ_CM126253.1"/>
</dbReference>
<dbReference type="PANTHER" id="PTHR30472:SF21">
    <property type="entry name" value="HEME-IRON TRANSPORT SYSTEM PERMEASE PROTEIN ISDF-RELATED"/>
    <property type="match status" value="1"/>
</dbReference>
<dbReference type="CDD" id="cd06550">
    <property type="entry name" value="TM_ABC_iron-siderophores_like"/>
    <property type="match status" value="1"/>
</dbReference>
<sequence>MNKKNFYFVIVTILLLVVTGFSVLSGSVSVTIKELIMDLFYGGNEEVAVIRDLRYPRIIVAMFAGAALSVAGVLFQSVMRNPLADAGVIGISAGASFFSLFGMLFLPGLYISGPLFAFIGGSIACFLVYSMSWKSGLSPLRIILTGIAVSAMFTGLREALLMICSYFNIALGPSNSSTLTMKTWAEVEIIVMYGILGLVLAFLVSPWCNLLALQDKKAKNLGMNVNVSRIMISAIAVLLAAVATSVAGVIVFVGLLVPHIARQLIGTDHKRLIPFSAIAGALLILTADTLGRTLIAPLEIPASTIMAVIGGPFLIFLLRKSDKVYGI</sequence>
<comment type="similarity">
    <text evidence="2">Belongs to the binding-protein-dependent transport system permease family. FecCD subfamily.</text>
</comment>
<evidence type="ECO:0000256" key="6">
    <source>
        <dbReference type="ARBA" id="ARBA00022692"/>
    </source>
</evidence>
<gene>
    <name evidence="14" type="ORF">CKF48_02510</name>
</gene>
<protein>
    <recommendedName>
        <fullName evidence="3">Probable heme-iron transport system permease protein IsdF</fullName>
    </recommendedName>
    <alternativeName>
        <fullName evidence="12">Iron-regulated surface determinant protein F</fullName>
    </alternativeName>
    <alternativeName>
        <fullName evidence="11">Staphylococcal iron-regulated protein G</fullName>
    </alternativeName>
</protein>
<evidence type="ECO:0000256" key="10">
    <source>
        <dbReference type="ARBA" id="ARBA00025320"/>
    </source>
</evidence>
<evidence type="ECO:0000256" key="8">
    <source>
        <dbReference type="ARBA" id="ARBA00023004"/>
    </source>
</evidence>
<evidence type="ECO:0000256" key="2">
    <source>
        <dbReference type="ARBA" id="ARBA00007935"/>
    </source>
</evidence>
<dbReference type="InterPro" id="IPR037294">
    <property type="entry name" value="ABC_BtuC-like"/>
</dbReference>
<keyword evidence="15" id="KW-1185">Reference proteome</keyword>
<evidence type="ECO:0000256" key="5">
    <source>
        <dbReference type="ARBA" id="ARBA00022475"/>
    </source>
</evidence>
<comment type="function">
    <text evidence="10">Part of the binding-protein-dependent transport system for heme-iron. Responsible for the translocation of the substrate across the membrane.</text>
</comment>
<feature type="transmembrane region" description="Helical" evidence="13">
    <location>
        <begin position="7"/>
        <end position="32"/>
    </location>
</feature>
<dbReference type="GO" id="GO:0022857">
    <property type="term" value="F:transmembrane transporter activity"/>
    <property type="evidence" value="ECO:0007669"/>
    <property type="project" value="InterPro"/>
</dbReference>
<evidence type="ECO:0000256" key="12">
    <source>
        <dbReference type="ARBA" id="ARBA00031465"/>
    </source>
</evidence>
<evidence type="ECO:0000256" key="3">
    <source>
        <dbReference type="ARBA" id="ARBA00018524"/>
    </source>
</evidence>
<keyword evidence="6 13" id="KW-0812">Transmembrane</keyword>
<dbReference type="InterPro" id="IPR000522">
    <property type="entry name" value="ABC_transptr_permease_BtuC"/>
</dbReference>
<feature type="transmembrane region" description="Helical" evidence="13">
    <location>
        <begin position="55"/>
        <end position="75"/>
    </location>
</feature>
<dbReference type="GO" id="GO:0033214">
    <property type="term" value="P:siderophore-iron import into cell"/>
    <property type="evidence" value="ECO:0007669"/>
    <property type="project" value="TreeGrafter"/>
</dbReference>
<name>A0A248TDL2_9BACI</name>
<evidence type="ECO:0000256" key="1">
    <source>
        <dbReference type="ARBA" id="ARBA00004651"/>
    </source>
</evidence>
<dbReference type="OrthoDB" id="9811721at2"/>
<dbReference type="Gene3D" id="1.10.3470.10">
    <property type="entry name" value="ABC transporter involved in vitamin B12 uptake, BtuC"/>
    <property type="match status" value="1"/>
</dbReference>
<evidence type="ECO:0000256" key="4">
    <source>
        <dbReference type="ARBA" id="ARBA00022448"/>
    </source>
</evidence>
<evidence type="ECO:0000256" key="11">
    <source>
        <dbReference type="ARBA" id="ARBA00031149"/>
    </source>
</evidence>
<comment type="subcellular location">
    <subcellularLocation>
        <location evidence="1">Cell membrane</location>
        <topology evidence="1">Multi-pass membrane protein</topology>
    </subcellularLocation>
</comment>
<evidence type="ECO:0000313" key="14">
    <source>
        <dbReference type="EMBL" id="ASV66308.1"/>
    </source>
</evidence>
<keyword evidence="9 13" id="KW-0472">Membrane</keyword>
<accession>A0A248TDL2</accession>